<protein>
    <submittedName>
        <fullName evidence="1">DNA-binding transcriptional regulator IlvY</fullName>
    </submittedName>
</protein>
<evidence type="ECO:0000313" key="2">
    <source>
        <dbReference type="Proteomes" id="UP000255050"/>
    </source>
</evidence>
<dbReference type="AlphaFoldDB" id="A0A7H4M2P2"/>
<dbReference type="EMBL" id="UGJR01000002">
    <property type="protein sequence ID" value="STR42668.1"/>
    <property type="molecule type" value="Genomic_DNA"/>
</dbReference>
<dbReference type="Proteomes" id="UP000255050">
    <property type="component" value="Unassembled WGS sequence"/>
</dbReference>
<keyword evidence="1" id="KW-0238">DNA-binding</keyword>
<dbReference type="GO" id="GO:0003677">
    <property type="term" value="F:DNA binding"/>
    <property type="evidence" value="ECO:0007669"/>
    <property type="project" value="UniProtKB-KW"/>
</dbReference>
<accession>A0A7H4M2P2</accession>
<organism evidence="1 2">
    <name type="scientific">Klebsiella michiganensis</name>
    <dbReference type="NCBI Taxonomy" id="1134687"/>
    <lineage>
        <taxon>Bacteria</taxon>
        <taxon>Pseudomonadati</taxon>
        <taxon>Pseudomonadota</taxon>
        <taxon>Gammaproteobacteria</taxon>
        <taxon>Enterobacterales</taxon>
        <taxon>Enterobacteriaceae</taxon>
        <taxon>Klebsiella/Raoultella group</taxon>
        <taxon>Klebsiella</taxon>
    </lineage>
</organism>
<reference evidence="1 2" key="1">
    <citation type="submission" date="2018-06" db="EMBL/GenBank/DDBJ databases">
        <authorList>
            <consortium name="Pathogen Informatics"/>
            <person name="Doyle S."/>
        </authorList>
    </citation>
    <scope>NUCLEOTIDE SEQUENCE [LARGE SCALE GENOMIC DNA]</scope>
    <source>
        <strain evidence="1 2">NCTC11694</strain>
    </source>
</reference>
<evidence type="ECO:0000313" key="1">
    <source>
        <dbReference type="EMBL" id="STR42668.1"/>
    </source>
</evidence>
<comment type="caution">
    <text evidence="1">The sequence shown here is derived from an EMBL/GenBank/DDBJ whole genome shotgun (WGS) entry which is preliminary data.</text>
</comment>
<gene>
    <name evidence="1" type="primary">ilvY_2</name>
    <name evidence="1" type="ORF">NCTC11694_03909</name>
</gene>
<sequence length="56" mass="6189">MVSMVALGCGVALLPEVVLENSPEPVRNRVMILERSDEKTRLSWASARQKSGCMSR</sequence>
<name>A0A7H4M2P2_9ENTR</name>
<proteinExistence type="predicted"/>